<evidence type="ECO:0000256" key="4">
    <source>
        <dbReference type="ARBA" id="ARBA00023004"/>
    </source>
</evidence>
<comment type="function">
    <text evidence="7">Converts 2C-methyl-D-erythritol 2,4-cyclodiphosphate (ME-2,4cPP) into 1-hydroxy-2-methyl-2-(E)-butenyl 4-diphosphate.</text>
</comment>
<proteinExistence type="inferred from homology"/>
<dbReference type="InterPro" id="IPR058579">
    <property type="entry name" value="IspG_C"/>
</dbReference>
<dbReference type="UniPathway" id="UPA00056">
    <property type="reaction ID" value="UER00096"/>
</dbReference>
<keyword evidence="4 7" id="KW-0408">Iron</keyword>
<evidence type="ECO:0000256" key="2">
    <source>
        <dbReference type="ARBA" id="ARBA00022723"/>
    </source>
</evidence>
<sequence>MKPPVRRLTRQVKVGTLSLGSDAPIGVQAMTNTDTGDPQATAAQVERLAAAGAELVRITVNSHEAAAQVAAIRNLLDRRHVDVPLVGDFHFNGHRLLATYPECAQALAKYRINPGNVGKGARRDEQFCQMIEVACRYDKPVRIGVNWGSLDPELLAQMMDRNAALPTPLAADAVMREALVVSALESARRAIEVGLPADHIVLSAKVSHVQDLIEVYRNLAARCDYPLHLGLTEAGMGSKGIVASTAALAVLLQEGIGDTLRISLTPEPGGERSREVQVAQQILQTMGLRAFTPQVVACPGCGRTSSVFFQELAQRIEVYLQAQTPVWRTRYPGVERLQVAVMGCVVNGPGESRLADIGISLPGAGEHPSAPVYLDGERVMTFKGPSIAEDFIQLLEAYVLARYGHQPQPLAALLSTQAPIAKHR</sequence>
<dbReference type="FunFam" id="3.30.413.10:FF:000012">
    <property type="entry name" value="4-hydroxy-3-methylbut-2-en-1-yl diphosphate synthase (flavodoxin)"/>
    <property type="match status" value="1"/>
</dbReference>
<dbReference type="PIRSF" id="PIRSF004640">
    <property type="entry name" value="IspG"/>
    <property type="match status" value="1"/>
</dbReference>
<dbReference type="PANTHER" id="PTHR30454">
    <property type="entry name" value="4-HYDROXY-3-METHYLBUT-2-EN-1-YL DIPHOSPHATE SYNTHASE"/>
    <property type="match status" value="1"/>
</dbReference>
<dbReference type="HAMAP" id="MF_00159">
    <property type="entry name" value="IspG"/>
    <property type="match status" value="1"/>
</dbReference>
<evidence type="ECO:0000256" key="3">
    <source>
        <dbReference type="ARBA" id="ARBA00023002"/>
    </source>
</evidence>
<feature type="domain" description="IspG TIM-barrel" evidence="8">
    <location>
        <begin position="9"/>
        <end position="279"/>
    </location>
</feature>
<comment type="similarity">
    <text evidence="7">Belongs to the IspG family.</text>
</comment>
<dbReference type="AlphaFoldDB" id="A0A4Z0APU4"/>
<evidence type="ECO:0000259" key="9">
    <source>
        <dbReference type="Pfam" id="PF26540"/>
    </source>
</evidence>
<evidence type="ECO:0000256" key="1">
    <source>
        <dbReference type="ARBA" id="ARBA00022485"/>
    </source>
</evidence>
<dbReference type="InterPro" id="IPR016425">
    <property type="entry name" value="IspG_bac"/>
</dbReference>
<dbReference type="GO" id="GO:0005506">
    <property type="term" value="F:iron ion binding"/>
    <property type="evidence" value="ECO:0007669"/>
    <property type="project" value="InterPro"/>
</dbReference>
<dbReference type="GO" id="GO:0016114">
    <property type="term" value="P:terpenoid biosynthetic process"/>
    <property type="evidence" value="ECO:0007669"/>
    <property type="project" value="InterPro"/>
</dbReference>
<evidence type="ECO:0000256" key="7">
    <source>
        <dbReference type="HAMAP-Rule" id="MF_00159"/>
    </source>
</evidence>
<feature type="domain" description="IspG C-terminal" evidence="9">
    <location>
        <begin position="294"/>
        <end position="396"/>
    </location>
</feature>
<keyword evidence="1 7" id="KW-0004">4Fe-4S</keyword>
<dbReference type="GO" id="GO:0141197">
    <property type="term" value="F:4-hydroxy-3-methylbut-2-enyl-diphosphate synthase activity (flavodoxin)"/>
    <property type="evidence" value="ECO:0007669"/>
    <property type="project" value="UniProtKB-EC"/>
</dbReference>
<dbReference type="GO" id="GO:0046429">
    <property type="term" value="F:4-hydroxy-3-methylbut-2-en-1-yl diphosphate synthase activity (ferredoxin)"/>
    <property type="evidence" value="ECO:0007669"/>
    <property type="project" value="UniProtKB-UniRule"/>
</dbReference>
<feature type="binding site" evidence="7">
    <location>
        <position position="298"/>
    </location>
    <ligand>
        <name>[4Fe-4S] cluster</name>
        <dbReference type="ChEBI" id="CHEBI:49883"/>
    </ligand>
</feature>
<name>A0A4Z0APU4_9PSED</name>
<dbReference type="SUPFAM" id="SSF51717">
    <property type="entry name" value="Dihydropteroate synthetase-like"/>
    <property type="match status" value="1"/>
</dbReference>
<dbReference type="GO" id="GO:0019288">
    <property type="term" value="P:isopentenyl diphosphate biosynthetic process, methylerythritol 4-phosphate pathway"/>
    <property type="evidence" value="ECO:0007669"/>
    <property type="project" value="UniProtKB-UniRule"/>
</dbReference>
<keyword evidence="3 7" id="KW-0560">Oxidoreductase</keyword>
<protein>
    <recommendedName>
        <fullName evidence="7">4-hydroxy-3-methylbut-2-en-1-yl diphosphate synthase (flavodoxin)</fullName>
        <ecNumber evidence="7">1.17.7.3</ecNumber>
    </recommendedName>
    <alternativeName>
        <fullName evidence="7">1-hydroxy-2-methyl-2-(E)-butenyl 4-diphosphate synthase</fullName>
    </alternativeName>
</protein>
<dbReference type="InterPro" id="IPR011005">
    <property type="entry name" value="Dihydropteroate_synth-like_sf"/>
</dbReference>
<keyword evidence="2 7" id="KW-0479">Metal-binding</keyword>
<dbReference type="OrthoDB" id="9803214at2"/>
<keyword evidence="6 7" id="KW-0414">Isoprene biosynthesis</keyword>
<dbReference type="InterPro" id="IPR045854">
    <property type="entry name" value="NO2/SO3_Rdtase_4Fe4S_sf"/>
</dbReference>
<evidence type="ECO:0000256" key="5">
    <source>
        <dbReference type="ARBA" id="ARBA00023014"/>
    </source>
</evidence>
<dbReference type="GO" id="GO:0051539">
    <property type="term" value="F:4 iron, 4 sulfur cluster binding"/>
    <property type="evidence" value="ECO:0007669"/>
    <property type="project" value="UniProtKB-UniRule"/>
</dbReference>
<comment type="pathway">
    <text evidence="7">Isoprenoid biosynthesis; isopentenyl diphosphate biosynthesis via DXP pathway; isopentenyl diphosphate from 1-deoxy-D-xylulose 5-phosphate: step 5/6.</text>
</comment>
<dbReference type="Pfam" id="PF26540">
    <property type="entry name" value="GcpE_C"/>
    <property type="match status" value="1"/>
</dbReference>
<comment type="caution">
    <text evidence="10">The sequence shown here is derived from an EMBL/GenBank/DDBJ whole genome shotgun (WGS) entry which is preliminary data.</text>
</comment>
<keyword evidence="11" id="KW-1185">Reference proteome</keyword>
<dbReference type="EMBL" id="QUZU01000015">
    <property type="protein sequence ID" value="TFY88812.1"/>
    <property type="molecule type" value="Genomic_DNA"/>
</dbReference>
<organism evidence="10 11">
    <name type="scientific">Pseudomonas kairouanensis</name>
    <dbReference type="NCBI Taxonomy" id="2293832"/>
    <lineage>
        <taxon>Bacteria</taxon>
        <taxon>Pseudomonadati</taxon>
        <taxon>Pseudomonadota</taxon>
        <taxon>Gammaproteobacteria</taxon>
        <taxon>Pseudomonadales</taxon>
        <taxon>Pseudomonadaceae</taxon>
        <taxon>Pseudomonas</taxon>
    </lineage>
</organism>
<dbReference type="PANTHER" id="PTHR30454:SF0">
    <property type="entry name" value="4-HYDROXY-3-METHYLBUT-2-EN-1-YL DIPHOSPHATE SYNTHASE (FERREDOXIN), CHLOROPLASTIC"/>
    <property type="match status" value="1"/>
</dbReference>
<comment type="cofactor">
    <cofactor evidence="7">
        <name>[4Fe-4S] cluster</name>
        <dbReference type="ChEBI" id="CHEBI:49883"/>
    </cofactor>
    <text evidence="7">Binds 1 [4Fe-4S] cluster.</text>
</comment>
<reference evidence="10 11" key="1">
    <citation type="journal article" date="2019" name="Syst. Appl. Microbiol.">
        <title>New species of pathogenic Pseudomonas isolated from citrus in Tunisia: Proposal of Pseudomonas kairouanensis sp. nov. and Pseudomonas nabeulensis sp. nov.</title>
        <authorList>
            <person name="Oueslati M."/>
            <person name="Mulet M."/>
            <person name="Gomila M."/>
            <person name="Berge O."/>
            <person name="Hajlaoui M.R."/>
            <person name="Lalucat J."/>
            <person name="Sadfi-Zouaoui N."/>
            <person name="Garcia-Valdes E."/>
        </authorList>
    </citation>
    <scope>NUCLEOTIDE SEQUENCE [LARGE SCALE GENOMIC DNA]</scope>
    <source>
        <strain evidence="10 11">KC12</strain>
    </source>
</reference>
<gene>
    <name evidence="7" type="primary">ispG</name>
    <name evidence="10" type="ORF">DYL59_14340</name>
</gene>
<feature type="binding site" evidence="7">
    <location>
        <position position="301"/>
    </location>
    <ligand>
        <name>[4Fe-4S] cluster</name>
        <dbReference type="ChEBI" id="CHEBI:49883"/>
    </ligand>
</feature>
<dbReference type="NCBIfam" id="NF001540">
    <property type="entry name" value="PRK00366.1"/>
    <property type="match status" value="1"/>
</dbReference>
<dbReference type="Pfam" id="PF04551">
    <property type="entry name" value="GcpE"/>
    <property type="match status" value="1"/>
</dbReference>
<comment type="catalytic activity">
    <reaction evidence="7">
        <text>(2E)-4-hydroxy-3-methylbut-2-enyl diphosphate + oxidized [flavodoxin] + H2O + 2 H(+) = 2-C-methyl-D-erythritol 2,4-cyclic diphosphate + reduced [flavodoxin]</text>
        <dbReference type="Rhea" id="RHEA:43604"/>
        <dbReference type="Rhea" id="RHEA-COMP:10622"/>
        <dbReference type="Rhea" id="RHEA-COMP:10623"/>
        <dbReference type="ChEBI" id="CHEBI:15377"/>
        <dbReference type="ChEBI" id="CHEBI:15378"/>
        <dbReference type="ChEBI" id="CHEBI:57618"/>
        <dbReference type="ChEBI" id="CHEBI:58210"/>
        <dbReference type="ChEBI" id="CHEBI:58483"/>
        <dbReference type="ChEBI" id="CHEBI:128753"/>
        <dbReference type="EC" id="1.17.7.3"/>
    </reaction>
</comment>
<dbReference type="Gene3D" id="3.20.20.20">
    <property type="entry name" value="Dihydropteroate synthase-like"/>
    <property type="match status" value="1"/>
</dbReference>
<evidence type="ECO:0000313" key="11">
    <source>
        <dbReference type="Proteomes" id="UP000297391"/>
    </source>
</evidence>
<dbReference type="Proteomes" id="UP000297391">
    <property type="component" value="Unassembled WGS sequence"/>
</dbReference>
<evidence type="ECO:0000256" key="6">
    <source>
        <dbReference type="ARBA" id="ARBA00023229"/>
    </source>
</evidence>
<evidence type="ECO:0000259" key="8">
    <source>
        <dbReference type="Pfam" id="PF04551"/>
    </source>
</evidence>
<dbReference type="RefSeq" id="WP_135289781.1">
    <property type="nucleotide sequence ID" value="NZ_QUZU01000015.1"/>
</dbReference>
<keyword evidence="5 7" id="KW-0411">Iron-sulfur</keyword>
<feature type="binding site" evidence="7">
    <location>
        <position position="351"/>
    </location>
    <ligand>
        <name>[4Fe-4S] cluster</name>
        <dbReference type="ChEBI" id="CHEBI:49883"/>
    </ligand>
</feature>
<evidence type="ECO:0000313" key="10">
    <source>
        <dbReference type="EMBL" id="TFY88812.1"/>
    </source>
</evidence>
<dbReference type="Gene3D" id="3.30.413.10">
    <property type="entry name" value="Sulfite Reductase Hemoprotein, domain 1"/>
    <property type="match status" value="1"/>
</dbReference>
<dbReference type="EC" id="1.17.7.3" evidence="7"/>
<dbReference type="InterPro" id="IPR058578">
    <property type="entry name" value="IspG_TIM"/>
</dbReference>
<feature type="binding site" evidence="7">
    <location>
        <position position="344"/>
    </location>
    <ligand>
        <name>[4Fe-4S] cluster</name>
        <dbReference type="ChEBI" id="CHEBI:49883"/>
    </ligand>
</feature>
<accession>A0A4Z0APU4</accession>
<dbReference type="InterPro" id="IPR004588">
    <property type="entry name" value="IspG_bac-typ"/>
</dbReference>
<dbReference type="SUPFAM" id="SSF56014">
    <property type="entry name" value="Nitrite and sulphite reductase 4Fe-4S domain-like"/>
    <property type="match status" value="1"/>
</dbReference>
<dbReference type="NCBIfam" id="TIGR00612">
    <property type="entry name" value="ispG_gcpE"/>
    <property type="match status" value="1"/>
</dbReference>